<keyword evidence="2" id="KW-1185">Reference proteome</keyword>
<name>A0ABY0GU10_9PEZI</name>
<evidence type="ECO:0000313" key="2">
    <source>
        <dbReference type="Proteomes" id="UP000294003"/>
    </source>
</evidence>
<evidence type="ECO:0000313" key="1">
    <source>
        <dbReference type="EMBL" id="RYO77355.1"/>
    </source>
</evidence>
<protein>
    <submittedName>
        <fullName evidence="1">Uncharacterized protein</fullName>
    </submittedName>
</protein>
<sequence>MRQEIFWANVCSVNGPEYAACIDSLAKNPHREEKVATVTFNETPPQFRSVSVEEWYLKVPAPNQVSSPYLVLEAMHSAPSRSAVDITCGSETLCLEICLPLGFSSTAMIHISTRAIHSRQSPS</sequence>
<gene>
    <name evidence="1" type="ORF">DL762_009317</name>
</gene>
<comment type="caution">
    <text evidence="1">The sequence shown here is derived from an EMBL/GenBank/DDBJ whole genome shotgun (WGS) entry which is preliminary data.</text>
</comment>
<proteinExistence type="predicted"/>
<accession>A0ABY0GU10</accession>
<reference evidence="1 2" key="1">
    <citation type="submission" date="2018-06" db="EMBL/GenBank/DDBJ databases">
        <title>Complete Genomes of Monosporascus.</title>
        <authorList>
            <person name="Robinson A.J."/>
            <person name="Natvig D.O."/>
        </authorList>
    </citation>
    <scope>NUCLEOTIDE SEQUENCE [LARGE SCALE GENOMIC DNA]</scope>
    <source>
        <strain evidence="1 2">CBS 609.92</strain>
    </source>
</reference>
<dbReference type="Proteomes" id="UP000294003">
    <property type="component" value="Unassembled WGS sequence"/>
</dbReference>
<organism evidence="1 2">
    <name type="scientific">Monosporascus cannonballus</name>
    <dbReference type="NCBI Taxonomy" id="155416"/>
    <lineage>
        <taxon>Eukaryota</taxon>
        <taxon>Fungi</taxon>
        <taxon>Dikarya</taxon>
        <taxon>Ascomycota</taxon>
        <taxon>Pezizomycotina</taxon>
        <taxon>Sordariomycetes</taxon>
        <taxon>Xylariomycetidae</taxon>
        <taxon>Xylariales</taxon>
        <taxon>Xylariales incertae sedis</taxon>
        <taxon>Monosporascus</taxon>
    </lineage>
</organism>
<dbReference type="EMBL" id="QJNS01000470">
    <property type="protein sequence ID" value="RYO77355.1"/>
    <property type="molecule type" value="Genomic_DNA"/>
</dbReference>